<dbReference type="EMBL" id="KN846957">
    <property type="protein sequence ID" value="KIW70749.1"/>
    <property type="molecule type" value="Genomic_DNA"/>
</dbReference>
<gene>
    <name evidence="2" type="ORF">PV04_02990</name>
</gene>
<keyword evidence="1" id="KW-0732">Signal</keyword>
<reference evidence="2 3" key="1">
    <citation type="submission" date="2015-01" db="EMBL/GenBank/DDBJ databases">
        <title>The Genome Sequence of Capronia semiimmersa CBS27337.</title>
        <authorList>
            <consortium name="The Broad Institute Genomics Platform"/>
            <person name="Cuomo C."/>
            <person name="de Hoog S."/>
            <person name="Gorbushina A."/>
            <person name="Stielow B."/>
            <person name="Teixiera M."/>
            <person name="Abouelleil A."/>
            <person name="Chapman S.B."/>
            <person name="Priest M."/>
            <person name="Young S.K."/>
            <person name="Wortman J."/>
            <person name="Nusbaum C."/>
            <person name="Birren B."/>
        </authorList>
    </citation>
    <scope>NUCLEOTIDE SEQUENCE [LARGE SCALE GENOMIC DNA]</scope>
    <source>
        <strain evidence="2 3">CBS 27337</strain>
    </source>
</reference>
<organism evidence="2 3">
    <name type="scientific">Phialophora macrospora</name>
    <dbReference type="NCBI Taxonomy" id="1851006"/>
    <lineage>
        <taxon>Eukaryota</taxon>
        <taxon>Fungi</taxon>
        <taxon>Dikarya</taxon>
        <taxon>Ascomycota</taxon>
        <taxon>Pezizomycotina</taxon>
        <taxon>Eurotiomycetes</taxon>
        <taxon>Chaetothyriomycetidae</taxon>
        <taxon>Chaetothyriales</taxon>
        <taxon>Herpotrichiellaceae</taxon>
        <taxon>Phialophora</taxon>
    </lineage>
</organism>
<dbReference type="AlphaFoldDB" id="A0A0D2GEY8"/>
<accession>A0A0D2GEY8</accession>
<proteinExistence type="predicted"/>
<evidence type="ECO:0000313" key="2">
    <source>
        <dbReference type="EMBL" id="KIW70749.1"/>
    </source>
</evidence>
<evidence type="ECO:0000313" key="3">
    <source>
        <dbReference type="Proteomes" id="UP000054266"/>
    </source>
</evidence>
<dbReference type="HOGENOM" id="CLU_2084336_0_0_1"/>
<protein>
    <submittedName>
        <fullName evidence="2">Uncharacterized protein</fullName>
    </submittedName>
</protein>
<feature type="signal peptide" evidence="1">
    <location>
        <begin position="1"/>
        <end position="28"/>
    </location>
</feature>
<keyword evidence="3" id="KW-1185">Reference proteome</keyword>
<feature type="chain" id="PRO_5002242787" evidence="1">
    <location>
        <begin position="29"/>
        <end position="118"/>
    </location>
</feature>
<name>A0A0D2GEY8_9EURO</name>
<evidence type="ECO:0000256" key="1">
    <source>
        <dbReference type="SAM" id="SignalP"/>
    </source>
</evidence>
<dbReference type="Proteomes" id="UP000054266">
    <property type="component" value="Unassembled WGS sequence"/>
</dbReference>
<sequence length="118" mass="12631">MSLFVTNLPTYLLSSVVLLGAFSRFTHGEHTPQFYAFQEYHAPDDGSTVAKITPIIDLVVGLSLLFGNRTLRLSAASISLGLIAVGLVVQLKAGKQYTGDIALVALAAVSVLSQLRKR</sequence>